<dbReference type="AlphaFoldDB" id="A0A067Q9A4"/>
<keyword evidence="2" id="KW-1185">Reference proteome</keyword>
<evidence type="ECO:0000313" key="2">
    <source>
        <dbReference type="Proteomes" id="UP000027265"/>
    </source>
</evidence>
<protein>
    <submittedName>
        <fullName evidence="1">Uncharacterized protein</fullName>
    </submittedName>
</protein>
<gene>
    <name evidence="1" type="ORF">JAAARDRAFT_192711</name>
</gene>
<dbReference type="InParanoid" id="A0A067Q9A4"/>
<proteinExistence type="predicted"/>
<dbReference type="HOGENOM" id="CLU_1334686_0_0_1"/>
<evidence type="ECO:0000313" key="1">
    <source>
        <dbReference type="EMBL" id="KDQ59176.1"/>
    </source>
</evidence>
<dbReference type="STRING" id="933084.A0A067Q9A4"/>
<dbReference type="EMBL" id="KL197716">
    <property type="protein sequence ID" value="KDQ59176.1"/>
    <property type="molecule type" value="Genomic_DNA"/>
</dbReference>
<reference evidence="2" key="1">
    <citation type="journal article" date="2014" name="Proc. Natl. Acad. Sci. U.S.A.">
        <title>Extensive sampling of basidiomycete genomes demonstrates inadequacy of the white-rot/brown-rot paradigm for wood decay fungi.</title>
        <authorList>
            <person name="Riley R."/>
            <person name="Salamov A.A."/>
            <person name="Brown D.W."/>
            <person name="Nagy L.G."/>
            <person name="Floudas D."/>
            <person name="Held B.W."/>
            <person name="Levasseur A."/>
            <person name="Lombard V."/>
            <person name="Morin E."/>
            <person name="Otillar R."/>
            <person name="Lindquist E.A."/>
            <person name="Sun H."/>
            <person name="LaButti K.M."/>
            <person name="Schmutz J."/>
            <person name="Jabbour D."/>
            <person name="Luo H."/>
            <person name="Baker S.E."/>
            <person name="Pisabarro A.G."/>
            <person name="Walton J.D."/>
            <person name="Blanchette R.A."/>
            <person name="Henrissat B."/>
            <person name="Martin F."/>
            <person name="Cullen D."/>
            <person name="Hibbett D.S."/>
            <person name="Grigoriev I.V."/>
        </authorList>
    </citation>
    <scope>NUCLEOTIDE SEQUENCE [LARGE SCALE GENOMIC DNA]</scope>
    <source>
        <strain evidence="2">MUCL 33604</strain>
    </source>
</reference>
<accession>A0A067Q9A4</accession>
<organism evidence="1 2">
    <name type="scientific">Jaapia argillacea MUCL 33604</name>
    <dbReference type="NCBI Taxonomy" id="933084"/>
    <lineage>
        <taxon>Eukaryota</taxon>
        <taxon>Fungi</taxon>
        <taxon>Dikarya</taxon>
        <taxon>Basidiomycota</taxon>
        <taxon>Agaricomycotina</taxon>
        <taxon>Agaricomycetes</taxon>
        <taxon>Agaricomycetidae</taxon>
        <taxon>Jaapiales</taxon>
        <taxon>Jaapiaceae</taxon>
        <taxon>Jaapia</taxon>
    </lineage>
</organism>
<feature type="non-terminal residue" evidence="1">
    <location>
        <position position="206"/>
    </location>
</feature>
<dbReference type="OrthoDB" id="3235083at2759"/>
<dbReference type="Proteomes" id="UP000027265">
    <property type="component" value="Unassembled WGS sequence"/>
</dbReference>
<name>A0A067Q9A4_9AGAM</name>
<sequence>MDSVANPELITPNISFQSGIRLQAADGSTPPNAETIVVSVCSEFTTHSMPATTVDSRHKLGIALDSENQPIVFTIGNDGRFYCIQHVTGQSWKAVDITPYGSTASAVTFDVYYSSGKVAIGVAVNLTSSSSAPTLYFAGPISITSTFNPSAIAFTKINNDPSVPVVSMTVAASDSNLKKPFFMVIGTQETASDRAMDYVVSTDPSE</sequence>